<dbReference type="Proteomes" id="UP001337655">
    <property type="component" value="Unassembled WGS sequence"/>
</dbReference>
<keyword evidence="5" id="KW-1185">Reference proteome</keyword>
<sequence>MPVLEAVAAVANIVATFQSAAGLYNGWKARKEVAERANRPVPEDFKTQTSLVRGRQQVQEEYDRAYARLGARFAQGDDEGRMQLQGELIMLQQTVIAFLQSGLASPQGRLNISQLLAHSEGRRAGTVTALTNQYQRMTTAAPIRSLKSAETPRANYFAFASNLHLEQMAARCSSSMFRGKATLRGWRWQVNERGFANIVPSPSDHVEGLVFTVRYEDQLTLHRYEGISKGYYECRTLPVKLTECVEGLSKTSFIARQLSAGHAPPGATRAVDVDALVYVSSTYVTDGRIRAEYAERMKLGIADGVALGMSPEYTRRYLEPHVTPSKPGGRLGGLFGRRRRRGRLASS</sequence>
<reference evidence="4 5" key="1">
    <citation type="submission" date="2023-08" db="EMBL/GenBank/DDBJ databases">
        <title>Black Yeasts Isolated from many extreme environments.</title>
        <authorList>
            <person name="Coleine C."/>
            <person name="Stajich J.E."/>
            <person name="Selbmann L."/>
        </authorList>
    </citation>
    <scope>NUCLEOTIDE SEQUENCE [LARGE SCALE GENOMIC DNA]</scope>
    <source>
        <strain evidence="4 5">CCFEE 5935</strain>
    </source>
</reference>
<name>A0AAV9PD64_9PEZI</name>
<dbReference type="CDD" id="cd06661">
    <property type="entry name" value="GGCT_like"/>
    <property type="match status" value="1"/>
</dbReference>
<evidence type="ECO:0000256" key="2">
    <source>
        <dbReference type="ARBA" id="ARBA00023239"/>
    </source>
</evidence>
<feature type="compositionally biased region" description="Basic residues" evidence="3">
    <location>
        <begin position="336"/>
        <end position="347"/>
    </location>
</feature>
<evidence type="ECO:0000256" key="1">
    <source>
        <dbReference type="ARBA" id="ARBA00012346"/>
    </source>
</evidence>
<feature type="region of interest" description="Disordered" evidence="3">
    <location>
        <begin position="325"/>
        <end position="347"/>
    </location>
</feature>
<dbReference type="EMBL" id="JAVRRT010000006">
    <property type="protein sequence ID" value="KAK5171431.1"/>
    <property type="molecule type" value="Genomic_DNA"/>
</dbReference>
<dbReference type="GO" id="GO:0003839">
    <property type="term" value="F:gamma-glutamylcyclotransferase activity"/>
    <property type="evidence" value="ECO:0007669"/>
    <property type="project" value="UniProtKB-EC"/>
</dbReference>
<dbReference type="PANTHER" id="PTHR12935:SF0">
    <property type="entry name" value="GAMMA-GLUTAMYLCYCLOTRANSFERASE"/>
    <property type="match status" value="1"/>
</dbReference>
<proteinExistence type="predicted"/>
<evidence type="ECO:0000313" key="4">
    <source>
        <dbReference type="EMBL" id="KAK5171431.1"/>
    </source>
</evidence>
<dbReference type="InterPro" id="IPR017939">
    <property type="entry name" value="G-Glutamylcylcotransferase"/>
</dbReference>
<dbReference type="EC" id="4.3.2.9" evidence="1"/>
<dbReference type="InterPro" id="IPR036568">
    <property type="entry name" value="GGCT-like_sf"/>
</dbReference>
<comment type="caution">
    <text evidence="4">The sequence shown here is derived from an EMBL/GenBank/DDBJ whole genome shotgun (WGS) entry which is preliminary data.</text>
</comment>
<protein>
    <recommendedName>
        <fullName evidence="1">gamma-glutamylcyclotransferase</fullName>
        <ecNumber evidence="1">4.3.2.9</ecNumber>
    </recommendedName>
</protein>
<organism evidence="4 5">
    <name type="scientific">Saxophila tyrrhenica</name>
    <dbReference type="NCBI Taxonomy" id="1690608"/>
    <lineage>
        <taxon>Eukaryota</taxon>
        <taxon>Fungi</taxon>
        <taxon>Dikarya</taxon>
        <taxon>Ascomycota</taxon>
        <taxon>Pezizomycotina</taxon>
        <taxon>Dothideomycetes</taxon>
        <taxon>Dothideomycetidae</taxon>
        <taxon>Mycosphaerellales</taxon>
        <taxon>Extremaceae</taxon>
        <taxon>Saxophila</taxon>
    </lineage>
</organism>
<gene>
    <name evidence="4" type="ORF">LTR77_004575</name>
</gene>
<keyword evidence="2" id="KW-0456">Lyase</keyword>
<dbReference type="PANTHER" id="PTHR12935">
    <property type="entry name" value="GAMMA-GLUTAMYLCYCLOTRANSFERASE"/>
    <property type="match status" value="1"/>
</dbReference>
<dbReference type="GeneID" id="89925921"/>
<evidence type="ECO:0000256" key="3">
    <source>
        <dbReference type="SAM" id="MobiDB-lite"/>
    </source>
</evidence>
<dbReference type="InterPro" id="IPR013024">
    <property type="entry name" value="GGCT-like"/>
</dbReference>
<dbReference type="AlphaFoldDB" id="A0AAV9PD64"/>
<evidence type="ECO:0000313" key="5">
    <source>
        <dbReference type="Proteomes" id="UP001337655"/>
    </source>
</evidence>
<dbReference type="SUPFAM" id="SSF110857">
    <property type="entry name" value="Gamma-glutamyl cyclotransferase-like"/>
    <property type="match status" value="1"/>
</dbReference>
<dbReference type="Gene3D" id="3.10.490.10">
    <property type="entry name" value="Gamma-glutamyl cyclotransferase-like"/>
    <property type="match status" value="1"/>
</dbReference>
<dbReference type="RefSeq" id="XP_064660459.1">
    <property type="nucleotide sequence ID" value="XM_064801829.1"/>
</dbReference>
<accession>A0AAV9PD64</accession>